<dbReference type="InterPro" id="IPR013094">
    <property type="entry name" value="AB_hydrolase_3"/>
</dbReference>
<evidence type="ECO:0000259" key="4">
    <source>
        <dbReference type="Pfam" id="PF07859"/>
    </source>
</evidence>
<feature type="domain" description="Alpha/beta hydrolase fold-3" evidence="4">
    <location>
        <begin position="81"/>
        <end position="287"/>
    </location>
</feature>
<keyword evidence="6" id="KW-1185">Reference proteome</keyword>
<dbReference type="SUPFAM" id="SSF53474">
    <property type="entry name" value="alpha/beta-Hydrolases"/>
    <property type="match status" value="1"/>
</dbReference>
<keyword evidence="2 5" id="KW-0378">Hydrolase</keyword>
<feature type="active site" evidence="3">
    <location>
        <position position="159"/>
    </location>
</feature>
<dbReference type="PROSITE" id="PS01174">
    <property type="entry name" value="LIPASE_GDXG_SER"/>
    <property type="match status" value="1"/>
</dbReference>
<dbReference type="RefSeq" id="WP_090960628.1">
    <property type="nucleotide sequence ID" value="NZ_FOOA01000003.1"/>
</dbReference>
<dbReference type="FunFam" id="3.40.50.1820:FF:000089">
    <property type="entry name" value="Alpha/beta hydrolase"/>
    <property type="match status" value="1"/>
</dbReference>
<dbReference type="EC" id="3.1.1.-" evidence="5"/>
<dbReference type="PANTHER" id="PTHR48081:SF8">
    <property type="entry name" value="ALPHA_BETA HYDROLASE FOLD-3 DOMAIN-CONTAINING PROTEIN-RELATED"/>
    <property type="match status" value="1"/>
</dbReference>
<dbReference type="OrthoDB" id="9806180at2"/>
<dbReference type="Proteomes" id="UP000531216">
    <property type="component" value="Unassembled WGS sequence"/>
</dbReference>
<gene>
    <name evidence="5" type="ORF">GGR05_001770</name>
</gene>
<dbReference type="Pfam" id="PF07859">
    <property type="entry name" value="Abhydrolase_3"/>
    <property type="match status" value="1"/>
</dbReference>
<dbReference type="InterPro" id="IPR050300">
    <property type="entry name" value="GDXG_lipolytic_enzyme"/>
</dbReference>
<name>A0A7W6FU22_9HYPH</name>
<sequence length="316" mass="33796">MTLDPQAAEVLALGARSTSPPFEDGTPEAARRAYHLSYLALRGDLEPVAETRDTAIEGPGGPIPVRIHHGIGAPAEGAPALLYLHGGGWVIGDLDSHDDICRWFANAARCVVVCPDYRLAPEHRFPAAIEDAGAVLSHMVAEAAGLGIDAEHIAVAGDSAGGNLAAVLAIQSRDGTVPPLEAQLLLYPNTDAGQTADSYGRFAEGFGLTRRTMRWFRDQYVRSDDDIADWRVSPLRVDRLDGAPPAFVALAGQDILHDEGAAYAERLRGAGVPLVVRHLADQIHGFVSAGRYIDAARRTVLEAADAWSRFRTNVTE</sequence>
<accession>A0A7W6FU22</accession>
<dbReference type="InterPro" id="IPR029058">
    <property type="entry name" value="AB_hydrolase_fold"/>
</dbReference>
<evidence type="ECO:0000313" key="6">
    <source>
        <dbReference type="Proteomes" id="UP000531216"/>
    </source>
</evidence>
<evidence type="ECO:0000256" key="1">
    <source>
        <dbReference type="ARBA" id="ARBA00010515"/>
    </source>
</evidence>
<dbReference type="AlphaFoldDB" id="A0A7W6FU22"/>
<protein>
    <submittedName>
        <fullName evidence="5">Acetyl esterase</fullName>
        <ecNumber evidence="5">3.1.1.-</ecNumber>
    </submittedName>
</protein>
<dbReference type="Gene3D" id="3.40.50.1820">
    <property type="entry name" value="alpha/beta hydrolase"/>
    <property type="match status" value="1"/>
</dbReference>
<reference evidence="5 6" key="1">
    <citation type="submission" date="2020-08" db="EMBL/GenBank/DDBJ databases">
        <title>Genomic Encyclopedia of Type Strains, Phase IV (KMG-IV): sequencing the most valuable type-strain genomes for metagenomic binning, comparative biology and taxonomic classification.</title>
        <authorList>
            <person name="Goeker M."/>
        </authorList>
    </citation>
    <scope>NUCLEOTIDE SEQUENCE [LARGE SCALE GENOMIC DNA]</scope>
    <source>
        <strain evidence="5 6">DSM 25024</strain>
    </source>
</reference>
<evidence type="ECO:0000256" key="3">
    <source>
        <dbReference type="PROSITE-ProRule" id="PRU10038"/>
    </source>
</evidence>
<dbReference type="InterPro" id="IPR002168">
    <property type="entry name" value="Lipase_GDXG_HIS_AS"/>
</dbReference>
<dbReference type="PANTHER" id="PTHR48081">
    <property type="entry name" value="AB HYDROLASE SUPERFAMILY PROTEIN C4A8.06C"/>
    <property type="match status" value="1"/>
</dbReference>
<organism evidence="5 6">
    <name type="scientific">Aureimonas phyllosphaerae</name>
    <dbReference type="NCBI Taxonomy" id="1166078"/>
    <lineage>
        <taxon>Bacteria</taxon>
        <taxon>Pseudomonadati</taxon>
        <taxon>Pseudomonadota</taxon>
        <taxon>Alphaproteobacteria</taxon>
        <taxon>Hyphomicrobiales</taxon>
        <taxon>Aurantimonadaceae</taxon>
        <taxon>Aureimonas</taxon>
    </lineage>
</organism>
<comment type="similarity">
    <text evidence="1">Belongs to the 'GDXG' lipolytic enzyme family.</text>
</comment>
<dbReference type="InterPro" id="IPR033140">
    <property type="entry name" value="Lipase_GDXG_put_SER_AS"/>
</dbReference>
<evidence type="ECO:0000256" key="2">
    <source>
        <dbReference type="ARBA" id="ARBA00022801"/>
    </source>
</evidence>
<proteinExistence type="inferred from homology"/>
<dbReference type="GO" id="GO:0016787">
    <property type="term" value="F:hydrolase activity"/>
    <property type="evidence" value="ECO:0007669"/>
    <property type="project" value="UniProtKB-KW"/>
</dbReference>
<dbReference type="PROSITE" id="PS01173">
    <property type="entry name" value="LIPASE_GDXG_HIS"/>
    <property type="match status" value="1"/>
</dbReference>
<evidence type="ECO:0000313" key="5">
    <source>
        <dbReference type="EMBL" id="MBB3935626.1"/>
    </source>
</evidence>
<dbReference type="EMBL" id="JACIDO010000003">
    <property type="protein sequence ID" value="MBB3935626.1"/>
    <property type="molecule type" value="Genomic_DNA"/>
</dbReference>
<comment type="caution">
    <text evidence="5">The sequence shown here is derived from an EMBL/GenBank/DDBJ whole genome shotgun (WGS) entry which is preliminary data.</text>
</comment>